<sequence length="234" mass="24479">MFISKLSSIGLASSFVILSGLTVLVSGSPVPVPNQVAVTEPPPVQYHNNGPKYYATGYHSIPVQQPSSSPSNKSGNGASQADINQMVCQINQVRAKYGKPPVALQKSLCASAQFHSQFMASSNSMIHADPRGTLNQRMASSGFPNISKSGENIYGSAKSLPDAMAKFVSHPEHLENIIGDYQYVGIGMVGSFVTQEFASTSDSGLSPADATIPVCPSGAGAPIYQLKNGQQASG</sequence>
<protein>
    <recommendedName>
        <fullName evidence="3">SCP domain-containing protein</fullName>
    </recommendedName>
</protein>
<proteinExistence type="predicted"/>
<gene>
    <name evidence="4" type="ORF">H4219_005513</name>
</gene>
<evidence type="ECO:0000256" key="1">
    <source>
        <dbReference type="SAM" id="MobiDB-lite"/>
    </source>
</evidence>
<dbReference type="InterPro" id="IPR035940">
    <property type="entry name" value="CAP_sf"/>
</dbReference>
<organism evidence="4 5">
    <name type="scientific">Mycoemilia scoparia</name>
    <dbReference type="NCBI Taxonomy" id="417184"/>
    <lineage>
        <taxon>Eukaryota</taxon>
        <taxon>Fungi</taxon>
        <taxon>Fungi incertae sedis</taxon>
        <taxon>Zoopagomycota</taxon>
        <taxon>Kickxellomycotina</taxon>
        <taxon>Kickxellomycetes</taxon>
        <taxon>Kickxellales</taxon>
        <taxon>Kickxellaceae</taxon>
        <taxon>Mycoemilia</taxon>
    </lineage>
</organism>
<name>A0A9W7ZST6_9FUNG</name>
<evidence type="ECO:0000313" key="4">
    <source>
        <dbReference type="EMBL" id="KAJ1912667.1"/>
    </source>
</evidence>
<keyword evidence="2" id="KW-0732">Signal</keyword>
<dbReference type="CDD" id="cd05379">
    <property type="entry name" value="CAP_bacterial"/>
    <property type="match status" value="1"/>
</dbReference>
<dbReference type="PANTHER" id="PTHR31157:SF1">
    <property type="entry name" value="SCP DOMAIN-CONTAINING PROTEIN"/>
    <property type="match status" value="1"/>
</dbReference>
<keyword evidence="5" id="KW-1185">Reference proteome</keyword>
<dbReference type="EMBL" id="JANBPU010000323">
    <property type="protein sequence ID" value="KAJ1912667.1"/>
    <property type="molecule type" value="Genomic_DNA"/>
</dbReference>
<reference evidence="4" key="1">
    <citation type="submission" date="2022-07" db="EMBL/GenBank/DDBJ databases">
        <title>Phylogenomic reconstructions and comparative analyses of Kickxellomycotina fungi.</title>
        <authorList>
            <person name="Reynolds N.K."/>
            <person name="Stajich J.E."/>
            <person name="Barry K."/>
            <person name="Grigoriev I.V."/>
            <person name="Crous P."/>
            <person name="Smith M.E."/>
        </authorList>
    </citation>
    <scope>NUCLEOTIDE SEQUENCE</scope>
    <source>
        <strain evidence="4">NBRC 100468</strain>
    </source>
</reference>
<accession>A0A9W7ZST6</accession>
<feature type="domain" description="SCP" evidence="3">
    <location>
        <begin position="90"/>
        <end position="191"/>
    </location>
</feature>
<dbReference type="Pfam" id="PF00188">
    <property type="entry name" value="CAP"/>
    <property type="match status" value="1"/>
</dbReference>
<dbReference type="PANTHER" id="PTHR31157">
    <property type="entry name" value="SCP DOMAIN-CONTAINING PROTEIN"/>
    <property type="match status" value="1"/>
</dbReference>
<dbReference type="InterPro" id="IPR014044">
    <property type="entry name" value="CAP_dom"/>
</dbReference>
<dbReference type="Gene3D" id="3.40.33.10">
    <property type="entry name" value="CAP"/>
    <property type="match status" value="1"/>
</dbReference>
<dbReference type="Proteomes" id="UP001150538">
    <property type="component" value="Unassembled WGS sequence"/>
</dbReference>
<feature type="signal peptide" evidence="2">
    <location>
        <begin position="1"/>
        <end position="27"/>
    </location>
</feature>
<dbReference type="OrthoDB" id="568194at2759"/>
<feature type="region of interest" description="Disordered" evidence="1">
    <location>
        <begin position="57"/>
        <end position="79"/>
    </location>
</feature>
<evidence type="ECO:0000256" key="2">
    <source>
        <dbReference type="SAM" id="SignalP"/>
    </source>
</evidence>
<feature type="chain" id="PRO_5040807175" description="SCP domain-containing protein" evidence="2">
    <location>
        <begin position="28"/>
        <end position="234"/>
    </location>
</feature>
<dbReference type="AlphaFoldDB" id="A0A9W7ZST6"/>
<dbReference type="SUPFAM" id="SSF55797">
    <property type="entry name" value="PR-1-like"/>
    <property type="match status" value="1"/>
</dbReference>
<evidence type="ECO:0000313" key="5">
    <source>
        <dbReference type="Proteomes" id="UP001150538"/>
    </source>
</evidence>
<feature type="compositionally biased region" description="Low complexity" evidence="1">
    <location>
        <begin position="66"/>
        <end position="79"/>
    </location>
</feature>
<evidence type="ECO:0000259" key="3">
    <source>
        <dbReference type="Pfam" id="PF00188"/>
    </source>
</evidence>
<comment type="caution">
    <text evidence="4">The sequence shown here is derived from an EMBL/GenBank/DDBJ whole genome shotgun (WGS) entry which is preliminary data.</text>
</comment>